<dbReference type="InterPro" id="IPR055459">
    <property type="entry name" value="OST48_MD"/>
</dbReference>
<accession>A0AAP0RDU8</accession>
<proteinExistence type="predicted"/>
<keyword evidence="1" id="KW-0812">Transmembrane</keyword>
<protein>
    <recommendedName>
        <fullName evidence="2">OST48 middle domain-containing protein</fullName>
    </recommendedName>
</protein>
<reference evidence="3 4" key="1">
    <citation type="journal article" date="2024" name="Plant J.">
        <title>Genome sequences and population genomics reveal climatic adaptation and genomic divergence between two closely related sweetgum species.</title>
        <authorList>
            <person name="Xu W.Q."/>
            <person name="Ren C.Q."/>
            <person name="Zhang X.Y."/>
            <person name="Comes H.P."/>
            <person name="Liu X.H."/>
            <person name="Li Y.G."/>
            <person name="Kettle C.J."/>
            <person name="Jalonen R."/>
            <person name="Gaisberger H."/>
            <person name="Ma Y.Z."/>
            <person name="Qiu Y.X."/>
        </authorList>
    </citation>
    <scope>NUCLEOTIDE SEQUENCE [LARGE SCALE GENOMIC DNA]</scope>
    <source>
        <strain evidence="3">Hangzhou</strain>
    </source>
</reference>
<dbReference type="AlphaFoldDB" id="A0AAP0RDU8"/>
<dbReference type="Proteomes" id="UP001415857">
    <property type="component" value="Unassembled WGS sequence"/>
</dbReference>
<comment type="caution">
    <text evidence="3">The sequence shown here is derived from an EMBL/GenBank/DDBJ whole genome shotgun (WGS) entry which is preliminary data.</text>
</comment>
<feature type="transmembrane region" description="Helical" evidence="1">
    <location>
        <begin position="6"/>
        <end position="26"/>
    </location>
</feature>
<evidence type="ECO:0000313" key="4">
    <source>
        <dbReference type="Proteomes" id="UP001415857"/>
    </source>
</evidence>
<evidence type="ECO:0000256" key="1">
    <source>
        <dbReference type="SAM" id="Phobius"/>
    </source>
</evidence>
<keyword evidence="4" id="KW-1185">Reference proteome</keyword>
<evidence type="ECO:0000313" key="3">
    <source>
        <dbReference type="EMBL" id="KAK9275976.1"/>
    </source>
</evidence>
<dbReference type="EMBL" id="JBBPBK010000011">
    <property type="protein sequence ID" value="KAK9275976.1"/>
    <property type="molecule type" value="Genomic_DNA"/>
</dbReference>
<name>A0AAP0RDU8_LIQFO</name>
<keyword evidence="1" id="KW-0472">Membrane</keyword>
<feature type="domain" description="OST48 middle" evidence="2">
    <location>
        <begin position="20"/>
        <end position="57"/>
    </location>
</feature>
<organism evidence="3 4">
    <name type="scientific">Liquidambar formosana</name>
    <name type="common">Formosan gum</name>
    <dbReference type="NCBI Taxonomy" id="63359"/>
    <lineage>
        <taxon>Eukaryota</taxon>
        <taxon>Viridiplantae</taxon>
        <taxon>Streptophyta</taxon>
        <taxon>Embryophyta</taxon>
        <taxon>Tracheophyta</taxon>
        <taxon>Spermatophyta</taxon>
        <taxon>Magnoliopsida</taxon>
        <taxon>eudicotyledons</taxon>
        <taxon>Gunneridae</taxon>
        <taxon>Pentapetalae</taxon>
        <taxon>Saxifragales</taxon>
        <taxon>Altingiaceae</taxon>
        <taxon>Liquidambar</taxon>
    </lineage>
</organism>
<dbReference type="Pfam" id="PF23358">
    <property type="entry name" value="OST48_MD"/>
    <property type="match status" value="1"/>
</dbReference>
<gene>
    <name evidence="3" type="ORF">L1049_023252</name>
</gene>
<keyword evidence="1" id="KW-1133">Transmembrane helix</keyword>
<sequence>MIVSNFLGYYCKHLDLFIILFTYLFIDLQMPVRPFKHNEYERFLPAAYPYFREAFSMRGRSGSLELQQVFRQTYHFCYYLFFESWDVFLPNVYSPTCKQCDPSWPHHL</sequence>
<evidence type="ECO:0000259" key="2">
    <source>
        <dbReference type="Pfam" id="PF23358"/>
    </source>
</evidence>